<comment type="caution">
    <text evidence="4">The sequence shown here is derived from an EMBL/GenBank/DDBJ whole genome shotgun (WGS) entry which is preliminary data.</text>
</comment>
<dbReference type="Gene3D" id="3.30.70.2330">
    <property type="match status" value="1"/>
</dbReference>
<gene>
    <name evidence="4" type="ORF">FHS72_002769</name>
</gene>
<name>A0A7W9BM90_9RHOB</name>
<sequence>MFGRFFSKLKSKKSNDFAAEKWVGWNVCGYTRVVGVTSYRTHAERTALQCKKDVVLTLRRDPTNAHDSNAIEVLHGRNLVGYIARETALALNEKFEADMPIRALFKDGYVGESGAISIDILPQMPSAPERKANGWQK</sequence>
<proteinExistence type="predicted"/>
<organism evidence="4 5">
    <name type="scientific">Yoonia ponticola</name>
    <dbReference type="NCBI Taxonomy" id="1524255"/>
    <lineage>
        <taxon>Bacteria</taxon>
        <taxon>Pseudomonadati</taxon>
        <taxon>Pseudomonadota</taxon>
        <taxon>Alphaproteobacteria</taxon>
        <taxon>Rhodobacterales</taxon>
        <taxon>Paracoccaceae</taxon>
        <taxon>Yoonia</taxon>
    </lineage>
</organism>
<keyword evidence="2" id="KW-0378">Hydrolase</keyword>
<feature type="domain" description="HIRAN" evidence="3">
    <location>
        <begin position="35"/>
        <end position="93"/>
    </location>
</feature>
<reference evidence="4 5" key="1">
    <citation type="submission" date="2020-08" db="EMBL/GenBank/DDBJ databases">
        <title>Genomic Encyclopedia of Type Strains, Phase IV (KMG-IV): sequencing the most valuable type-strain genomes for metagenomic binning, comparative biology and taxonomic classification.</title>
        <authorList>
            <person name="Goeker M."/>
        </authorList>
    </citation>
    <scope>NUCLEOTIDE SEQUENCE [LARGE SCALE GENOMIC DNA]</scope>
    <source>
        <strain evidence="4 5">DSM 101064</strain>
    </source>
</reference>
<evidence type="ECO:0000256" key="2">
    <source>
        <dbReference type="ARBA" id="ARBA00022801"/>
    </source>
</evidence>
<dbReference type="EMBL" id="JACIJM010000008">
    <property type="protein sequence ID" value="MBB5723132.1"/>
    <property type="molecule type" value="Genomic_DNA"/>
</dbReference>
<dbReference type="Pfam" id="PF08797">
    <property type="entry name" value="HIRAN"/>
    <property type="match status" value="1"/>
</dbReference>
<dbReference type="RefSeq" id="WP_183530061.1">
    <property type="nucleotide sequence ID" value="NZ_JACIJM010000008.1"/>
</dbReference>
<keyword evidence="5" id="KW-1185">Reference proteome</keyword>
<dbReference type="Proteomes" id="UP000535415">
    <property type="component" value="Unassembled WGS sequence"/>
</dbReference>
<keyword evidence="1" id="KW-0479">Metal-binding</keyword>
<dbReference type="InterPro" id="IPR014905">
    <property type="entry name" value="HIRAN"/>
</dbReference>
<evidence type="ECO:0000259" key="3">
    <source>
        <dbReference type="Pfam" id="PF08797"/>
    </source>
</evidence>
<dbReference type="GO" id="GO:0008270">
    <property type="term" value="F:zinc ion binding"/>
    <property type="evidence" value="ECO:0007669"/>
    <property type="project" value="InterPro"/>
</dbReference>
<evidence type="ECO:0000313" key="5">
    <source>
        <dbReference type="Proteomes" id="UP000535415"/>
    </source>
</evidence>
<dbReference type="GO" id="GO:0003676">
    <property type="term" value="F:nucleic acid binding"/>
    <property type="evidence" value="ECO:0007669"/>
    <property type="project" value="InterPro"/>
</dbReference>
<evidence type="ECO:0000313" key="4">
    <source>
        <dbReference type="EMBL" id="MBB5723132.1"/>
    </source>
</evidence>
<evidence type="ECO:0000256" key="1">
    <source>
        <dbReference type="ARBA" id="ARBA00022723"/>
    </source>
</evidence>
<dbReference type="GO" id="GO:0016818">
    <property type="term" value="F:hydrolase activity, acting on acid anhydrides, in phosphorus-containing anhydrides"/>
    <property type="evidence" value="ECO:0007669"/>
    <property type="project" value="InterPro"/>
</dbReference>
<protein>
    <recommendedName>
        <fullName evidence="3">HIRAN domain-containing protein</fullName>
    </recommendedName>
</protein>
<dbReference type="AlphaFoldDB" id="A0A7W9BM90"/>
<accession>A0A7W9BM90</accession>